<evidence type="ECO:0000259" key="1">
    <source>
        <dbReference type="Pfam" id="PF01593"/>
    </source>
</evidence>
<protein>
    <recommendedName>
        <fullName evidence="1">Amine oxidase domain-containing protein</fullName>
    </recommendedName>
</protein>
<dbReference type="InterPro" id="IPR002937">
    <property type="entry name" value="Amino_oxidase"/>
</dbReference>
<gene>
    <name evidence="2" type="ORF">HOLleu_06127</name>
</gene>
<dbReference type="Proteomes" id="UP001152320">
    <property type="component" value="Chromosome 2"/>
</dbReference>
<dbReference type="OrthoDB" id="38045at2759"/>
<dbReference type="PANTHER" id="PTHR43734:SF4">
    <property type="entry name" value="AMINE OXIDASE DOMAIN-CONTAINING PROTEIN"/>
    <property type="match status" value="1"/>
</dbReference>
<reference evidence="2" key="1">
    <citation type="submission" date="2021-10" db="EMBL/GenBank/DDBJ databases">
        <title>Tropical sea cucumber genome reveals ecological adaptation and Cuvierian tubules defense mechanism.</title>
        <authorList>
            <person name="Chen T."/>
        </authorList>
    </citation>
    <scope>NUCLEOTIDE SEQUENCE</scope>
    <source>
        <strain evidence="2">Nanhai2018</strain>
        <tissue evidence="2">Muscle</tissue>
    </source>
</reference>
<accession>A0A9Q1HIQ0</accession>
<proteinExistence type="predicted"/>
<dbReference type="Gene3D" id="3.50.50.60">
    <property type="entry name" value="FAD/NAD(P)-binding domain"/>
    <property type="match status" value="1"/>
</dbReference>
<dbReference type="SUPFAM" id="SSF51971">
    <property type="entry name" value="Nucleotide-binding domain"/>
    <property type="match status" value="1"/>
</dbReference>
<dbReference type="GO" id="GO:0016491">
    <property type="term" value="F:oxidoreductase activity"/>
    <property type="evidence" value="ECO:0007669"/>
    <property type="project" value="InterPro"/>
</dbReference>
<name>A0A9Q1HIQ0_HOLLE</name>
<dbReference type="EMBL" id="JAIZAY010000002">
    <property type="protein sequence ID" value="KAJ8047190.1"/>
    <property type="molecule type" value="Genomic_DNA"/>
</dbReference>
<organism evidence="2 3">
    <name type="scientific">Holothuria leucospilota</name>
    <name type="common">Black long sea cucumber</name>
    <name type="synonym">Mertensiothuria leucospilota</name>
    <dbReference type="NCBI Taxonomy" id="206669"/>
    <lineage>
        <taxon>Eukaryota</taxon>
        <taxon>Metazoa</taxon>
        <taxon>Echinodermata</taxon>
        <taxon>Eleutherozoa</taxon>
        <taxon>Echinozoa</taxon>
        <taxon>Holothuroidea</taxon>
        <taxon>Aspidochirotacea</taxon>
        <taxon>Aspidochirotida</taxon>
        <taxon>Holothuriidae</taxon>
        <taxon>Holothuria</taxon>
    </lineage>
</organism>
<keyword evidence="3" id="KW-1185">Reference proteome</keyword>
<evidence type="ECO:0000313" key="2">
    <source>
        <dbReference type="EMBL" id="KAJ8047190.1"/>
    </source>
</evidence>
<dbReference type="InterPro" id="IPR021838">
    <property type="entry name" value="DUF3431"/>
</dbReference>
<dbReference type="Pfam" id="PF11913">
    <property type="entry name" value="DUF3431"/>
    <property type="match status" value="1"/>
</dbReference>
<dbReference type="AlphaFoldDB" id="A0A9Q1HIQ0"/>
<sequence>MSKHAFRDYKCKDASIHRDFVIIGSGPTGLGAALRFHELMKDFSNTTITILEQEREPGGLATSERDERGFLWDMGGHVVFSHYEYYDKTIDRAVPEWNQRVRAAFAFMMGSDGTRRFIPYPVQNHIEVMDDVDRTKCLEGLETVAQQPRHDKPKNFDDWLLQNFGPGLCDVFMRKYNKKIWTVDSKEMNSVWVGEYVAVPDINRIKENIEKYRLDKKIQRSDWGLNSLFRYPKYNGTGGMWKGVAKLIPTQWFQFNSKVTGINIKLKEISYNNRKESCTQSMTYNTLISTIPLDVLVNLAFSDKVEELDHMKKLVSQLQYSHTHVVGIGLVGQPPTFLKDKSWMYFPDSDSPFYRITVFSNYSDDHVPKAGVFWSLMCESAEPKAKHNSSKWAKENIIKDTIEALVLYGFISADKVVSRYHRRLDHGYPIPSLKREKILDTVQPWLESNGIYSRGRFGGWKYEVSSQDHSLMQGVEVVDKILRNEPEETYPTPSIVNSRRNTGRFIDQNPEYEFVISHYKEDLTWMKPLADYSYVYHKANNSGPPFYINKWEKLPNVGREGHTYLHHIIQNYDNLANITVFLQGPGPEGQKCFEYPMNYVTQAESNVFCVYKGMYHEWGKISHVGKYLEELQRGEMRQTNLTLEEFYEIVFGCKPPSLLPHCAGGCFSATKKNIRRHSKAFYRNIMSYMNDHINPEEGHYLERLWYVIVNPEIWCRLNETQ</sequence>
<dbReference type="PANTHER" id="PTHR43734">
    <property type="entry name" value="PHYTOENE DESATURASE"/>
    <property type="match status" value="1"/>
</dbReference>
<dbReference type="Pfam" id="PF01593">
    <property type="entry name" value="Amino_oxidase"/>
    <property type="match status" value="1"/>
</dbReference>
<feature type="domain" description="Amine oxidase" evidence="1">
    <location>
        <begin position="41"/>
        <end position="329"/>
    </location>
</feature>
<comment type="caution">
    <text evidence="2">The sequence shown here is derived from an EMBL/GenBank/DDBJ whole genome shotgun (WGS) entry which is preliminary data.</text>
</comment>
<dbReference type="InterPro" id="IPR036188">
    <property type="entry name" value="FAD/NAD-bd_sf"/>
</dbReference>
<evidence type="ECO:0000313" key="3">
    <source>
        <dbReference type="Proteomes" id="UP001152320"/>
    </source>
</evidence>